<gene>
    <name evidence="2" type="ORF">Dsin_029720</name>
</gene>
<dbReference type="AlphaFoldDB" id="A0AAD9ZTC0"/>
<name>A0AAD9ZTC0_9ROSI</name>
<feature type="region of interest" description="Disordered" evidence="1">
    <location>
        <begin position="38"/>
        <end position="71"/>
    </location>
</feature>
<comment type="caution">
    <text evidence="2">The sequence shown here is derived from an EMBL/GenBank/DDBJ whole genome shotgun (WGS) entry which is preliminary data.</text>
</comment>
<reference evidence="2" key="1">
    <citation type="journal article" date="2023" name="Plant J.">
        <title>Genome sequences and population genomics provide insights into the demographic history, inbreeding, and mutation load of two 'living fossil' tree species of Dipteronia.</title>
        <authorList>
            <person name="Feng Y."/>
            <person name="Comes H.P."/>
            <person name="Chen J."/>
            <person name="Zhu S."/>
            <person name="Lu R."/>
            <person name="Zhang X."/>
            <person name="Li P."/>
            <person name="Qiu J."/>
            <person name="Olsen K.M."/>
            <person name="Qiu Y."/>
        </authorList>
    </citation>
    <scope>NUCLEOTIDE SEQUENCE</scope>
    <source>
        <strain evidence="2">NBL</strain>
    </source>
</reference>
<dbReference type="Proteomes" id="UP001281410">
    <property type="component" value="Unassembled WGS sequence"/>
</dbReference>
<sequence>MRNRGEEVSEYTTKPAVTVAESNPPAINFNGQCAIESYQARESVGRDSTESNPNNSSIQAQMQKSPSFGLDLRIEARSEESDQTPLLYQDKTAIEDFSTQAYISLGNSIEQTHNGQDNDMLDTQAMPVEEKVVRMERSDSEKSKTPFLGFLKEEEEVHILITPQKQDNNNNAAKMGNKKKAPLTSLKSKEKRKPRSSLFTNCMCCTTVIN</sequence>
<dbReference type="EMBL" id="JANJYJ010000009">
    <property type="protein sequence ID" value="KAK3190159.1"/>
    <property type="molecule type" value="Genomic_DNA"/>
</dbReference>
<feature type="compositionally biased region" description="Polar residues" evidence="1">
    <location>
        <begin position="50"/>
        <end position="66"/>
    </location>
</feature>
<proteinExistence type="predicted"/>
<evidence type="ECO:0000256" key="1">
    <source>
        <dbReference type="SAM" id="MobiDB-lite"/>
    </source>
</evidence>
<accession>A0AAD9ZTC0</accession>
<keyword evidence="3" id="KW-1185">Reference proteome</keyword>
<evidence type="ECO:0000313" key="2">
    <source>
        <dbReference type="EMBL" id="KAK3190159.1"/>
    </source>
</evidence>
<organism evidence="2 3">
    <name type="scientific">Dipteronia sinensis</name>
    <dbReference type="NCBI Taxonomy" id="43782"/>
    <lineage>
        <taxon>Eukaryota</taxon>
        <taxon>Viridiplantae</taxon>
        <taxon>Streptophyta</taxon>
        <taxon>Embryophyta</taxon>
        <taxon>Tracheophyta</taxon>
        <taxon>Spermatophyta</taxon>
        <taxon>Magnoliopsida</taxon>
        <taxon>eudicotyledons</taxon>
        <taxon>Gunneridae</taxon>
        <taxon>Pentapetalae</taxon>
        <taxon>rosids</taxon>
        <taxon>malvids</taxon>
        <taxon>Sapindales</taxon>
        <taxon>Sapindaceae</taxon>
        <taxon>Hippocastanoideae</taxon>
        <taxon>Acereae</taxon>
        <taxon>Dipteronia</taxon>
    </lineage>
</organism>
<evidence type="ECO:0000313" key="3">
    <source>
        <dbReference type="Proteomes" id="UP001281410"/>
    </source>
</evidence>
<feature type="region of interest" description="Disordered" evidence="1">
    <location>
        <begin position="162"/>
        <end position="194"/>
    </location>
</feature>
<protein>
    <submittedName>
        <fullName evidence="2">Uncharacterized protein</fullName>
    </submittedName>
</protein>